<gene>
    <name evidence="1" type="ORF">TM448A04093_0008</name>
</gene>
<name>A0A6H2A2I2_9ZZZZ</name>
<protein>
    <submittedName>
        <fullName evidence="1">Uncharacterized protein</fullName>
    </submittedName>
</protein>
<reference evidence="1" key="1">
    <citation type="submission" date="2020-03" db="EMBL/GenBank/DDBJ databases">
        <title>The deep terrestrial virosphere.</title>
        <authorList>
            <person name="Holmfeldt K."/>
            <person name="Nilsson E."/>
            <person name="Simone D."/>
            <person name="Lopez-Fernandez M."/>
            <person name="Wu X."/>
            <person name="de Brujin I."/>
            <person name="Lundin D."/>
            <person name="Andersson A."/>
            <person name="Bertilsson S."/>
            <person name="Dopson M."/>
        </authorList>
    </citation>
    <scope>NUCLEOTIDE SEQUENCE</scope>
    <source>
        <strain evidence="1">TM448A04093</strain>
    </source>
</reference>
<accession>A0A6H2A2I2</accession>
<proteinExistence type="predicted"/>
<organism evidence="1">
    <name type="scientific">viral metagenome</name>
    <dbReference type="NCBI Taxonomy" id="1070528"/>
    <lineage>
        <taxon>unclassified sequences</taxon>
        <taxon>metagenomes</taxon>
        <taxon>organismal metagenomes</taxon>
    </lineage>
</organism>
<evidence type="ECO:0000313" key="1">
    <source>
        <dbReference type="EMBL" id="QJA53861.1"/>
    </source>
</evidence>
<sequence length="233" mass="27889">MPFMQKIIEFLGNIVTWLAEAAIWAWDSTLPLDWLGEIFYYLHWEVLNIISRMWDFDSWLWNLAVVVEGILSWDTIRDLLLDWLPHLEHMHAWWYNWTVWVGQQIDSWWASIQLTVQGWIAAAVSAYETMLAEWTDFWDLTFPTWTARLDEVKAAWDNFWAVIFPTLVDFAWLGTWWDARVADISALIDSAFVMRVSLWAGWQDIRDSVLEFFADPLEWLWTRFTDWFLGPEV</sequence>
<dbReference type="EMBL" id="MT144457">
    <property type="protein sequence ID" value="QJA53861.1"/>
    <property type="molecule type" value="Genomic_DNA"/>
</dbReference>
<dbReference type="AlphaFoldDB" id="A0A6H2A2I2"/>